<protein>
    <submittedName>
        <fullName evidence="4">Efflux RND transporter periplasmic adaptor subunit</fullName>
    </submittedName>
</protein>
<evidence type="ECO:0000313" key="4">
    <source>
        <dbReference type="EMBL" id="KAB7886857.1"/>
    </source>
</evidence>
<evidence type="ECO:0000313" key="6">
    <source>
        <dbReference type="Proteomes" id="UP000461010"/>
    </source>
</evidence>
<feature type="domain" description="CzcB-like barrel-sandwich hybrid" evidence="3">
    <location>
        <begin position="54"/>
        <end position="192"/>
    </location>
</feature>
<dbReference type="InterPro" id="IPR058647">
    <property type="entry name" value="BSH_CzcB-like"/>
</dbReference>
<dbReference type="PANTHER" id="PTHR30469">
    <property type="entry name" value="MULTIDRUG RESISTANCE PROTEIN MDTA"/>
    <property type="match status" value="1"/>
</dbReference>
<dbReference type="EMBL" id="WFKJ01000030">
    <property type="protein sequence ID" value="KAB7889938.1"/>
    <property type="molecule type" value="Genomic_DNA"/>
</dbReference>
<dbReference type="NCBIfam" id="TIGR01730">
    <property type="entry name" value="RND_mfp"/>
    <property type="match status" value="1"/>
</dbReference>
<dbReference type="Gene3D" id="2.40.30.170">
    <property type="match status" value="1"/>
</dbReference>
<comment type="similarity">
    <text evidence="1">Belongs to the membrane fusion protein (MFP) (TC 8.A.1) family.</text>
</comment>
<dbReference type="AlphaFoldDB" id="A0A6L4WQR4"/>
<dbReference type="RefSeq" id="WP_152190766.1">
    <property type="nucleotide sequence ID" value="NZ_WFKI01000016.1"/>
</dbReference>
<dbReference type="Proteomes" id="UP000472839">
    <property type="component" value="Unassembled WGS sequence"/>
</dbReference>
<feature type="signal peptide" evidence="2">
    <location>
        <begin position="1"/>
        <end position="21"/>
    </location>
</feature>
<dbReference type="Gene3D" id="2.40.50.100">
    <property type="match status" value="1"/>
</dbReference>
<keyword evidence="2" id="KW-0732">Signal</keyword>
<evidence type="ECO:0000259" key="3">
    <source>
        <dbReference type="Pfam" id="PF25973"/>
    </source>
</evidence>
<dbReference type="SUPFAM" id="SSF111369">
    <property type="entry name" value="HlyD-like secretion proteins"/>
    <property type="match status" value="1"/>
</dbReference>
<organism evidence="4 7">
    <name type="scientific">Poseidonibacter ostreae</name>
    <dbReference type="NCBI Taxonomy" id="2654171"/>
    <lineage>
        <taxon>Bacteria</taxon>
        <taxon>Pseudomonadati</taxon>
        <taxon>Campylobacterota</taxon>
        <taxon>Epsilonproteobacteria</taxon>
        <taxon>Campylobacterales</taxon>
        <taxon>Arcobacteraceae</taxon>
        <taxon>Poseidonibacter</taxon>
    </lineage>
</organism>
<gene>
    <name evidence="5" type="ORF">GBG18_10120</name>
    <name evidence="4" type="ORF">GBG19_11500</name>
</gene>
<dbReference type="Gene3D" id="1.10.287.470">
    <property type="entry name" value="Helix hairpin bin"/>
    <property type="match status" value="1"/>
</dbReference>
<comment type="caution">
    <text evidence="4">The sequence shown here is derived from an EMBL/GenBank/DDBJ whole genome shotgun (WGS) entry which is preliminary data.</text>
</comment>
<reference evidence="6 7" key="1">
    <citation type="submission" date="2019-10" db="EMBL/GenBank/DDBJ databases">
        <title>Poseidonibacter ostreae sp. nov., isolated from the gut of the Ostrea denselamellosa.</title>
        <authorList>
            <person name="Choi A."/>
        </authorList>
    </citation>
    <scope>NUCLEOTIDE SEQUENCE [LARGE SCALE GENOMIC DNA]</scope>
    <source>
        <strain evidence="4 7">SJOD-M-33</strain>
        <strain evidence="5 6">SJOD-M-5</strain>
    </source>
</reference>
<accession>A0A6L4WQR4</accession>
<keyword evidence="6" id="KW-1185">Reference proteome</keyword>
<name>A0A6L4WQR4_9BACT</name>
<evidence type="ECO:0000256" key="2">
    <source>
        <dbReference type="SAM" id="SignalP"/>
    </source>
</evidence>
<feature type="chain" id="PRO_5026812288" evidence="2">
    <location>
        <begin position="22"/>
        <end position="358"/>
    </location>
</feature>
<dbReference type="Pfam" id="PF25973">
    <property type="entry name" value="BSH_CzcB"/>
    <property type="match status" value="1"/>
</dbReference>
<dbReference type="GO" id="GO:0015562">
    <property type="term" value="F:efflux transmembrane transporter activity"/>
    <property type="evidence" value="ECO:0007669"/>
    <property type="project" value="TreeGrafter"/>
</dbReference>
<dbReference type="Proteomes" id="UP000461010">
    <property type="component" value="Unassembled WGS sequence"/>
</dbReference>
<dbReference type="InterPro" id="IPR006143">
    <property type="entry name" value="RND_pump_MFP"/>
</dbReference>
<evidence type="ECO:0000313" key="5">
    <source>
        <dbReference type="EMBL" id="KAB7889938.1"/>
    </source>
</evidence>
<dbReference type="PANTHER" id="PTHR30469:SF15">
    <property type="entry name" value="HLYD FAMILY OF SECRETION PROTEINS"/>
    <property type="match status" value="1"/>
</dbReference>
<evidence type="ECO:0000256" key="1">
    <source>
        <dbReference type="ARBA" id="ARBA00009477"/>
    </source>
</evidence>
<dbReference type="Gene3D" id="2.40.420.20">
    <property type="match status" value="1"/>
</dbReference>
<proteinExistence type="inferred from homology"/>
<sequence length="358" mass="39061">MYKKFLVGFALVFVTLTSINAAGTALVNTDVIKTSEVNPLQEFVGTVSFDKKSKIASQSSGIAKKINFEVGKKVKKGEVLVSIDSDILNAQIKAASSSVNMYRVQLKNAKKNYLRYKALIAQKSIAQKVFDDSKLAYDVANESLISSQSKLNELKIQKSKKVIKAPFSGVIVEKNINTDEWLNVGSQVATIVNTQDVQIIFNLPLSFIDGLKTGDMYDVNISGKIVKAKLYAAIPSGDKLTRTFPVRFKANVGDMFIYDGAQAKVGFAKNAKTQALVINRDAVINRFNMDVVFAVVDNKAVMIPVQVIGFAGTNAAISGKGLVEGMDIVVKGNERVFPKMDVKVLNKQDKSQNSEKAK</sequence>
<evidence type="ECO:0000313" key="7">
    <source>
        <dbReference type="Proteomes" id="UP000472839"/>
    </source>
</evidence>
<dbReference type="GO" id="GO:1990281">
    <property type="term" value="C:efflux pump complex"/>
    <property type="evidence" value="ECO:0007669"/>
    <property type="project" value="TreeGrafter"/>
</dbReference>
<dbReference type="EMBL" id="WFKK01000037">
    <property type="protein sequence ID" value="KAB7886857.1"/>
    <property type="molecule type" value="Genomic_DNA"/>
</dbReference>